<keyword evidence="2" id="KW-1133">Transmembrane helix</keyword>
<name>A0A9W9Z8E0_9CNID</name>
<comment type="caution">
    <text evidence="3">The sequence shown here is derived from an EMBL/GenBank/DDBJ whole genome shotgun (WGS) entry which is preliminary data.</text>
</comment>
<evidence type="ECO:0000313" key="3">
    <source>
        <dbReference type="EMBL" id="KAJ7376821.1"/>
    </source>
</evidence>
<evidence type="ECO:0000313" key="4">
    <source>
        <dbReference type="Proteomes" id="UP001163046"/>
    </source>
</evidence>
<keyword evidence="4" id="KW-1185">Reference proteome</keyword>
<keyword evidence="2" id="KW-0812">Transmembrane</keyword>
<gene>
    <name evidence="3" type="ORF">OS493_032287</name>
</gene>
<protein>
    <submittedName>
        <fullName evidence="3">Uncharacterized protein</fullName>
    </submittedName>
</protein>
<evidence type="ECO:0000256" key="2">
    <source>
        <dbReference type="SAM" id="Phobius"/>
    </source>
</evidence>
<feature type="region of interest" description="Disordered" evidence="1">
    <location>
        <begin position="28"/>
        <end position="60"/>
    </location>
</feature>
<dbReference type="AlphaFoldDB" id="A0A9W9Z8E0"/>
<evidence type="ECO:0000256" key="1">
    <source>
        <dbReference type="SAM" id="MobiDB-lite"/>
    </source>
</evidence>
<accession>A0A9W9Z8E0</accession>
<keyword evidence="2" id="KW-0472">Membrane</keyword>
<organism evidence="3 4">
    <name type="scientific">Desmophyllum pertusum</name>
    <dbReference type="NCBI Taxonomy" id="174260"/>
    <lineage>
        <taxon>Eukaryota</taxon>
        <taxon>Metazoa</taxon>
        <taxon>Cnidaria</taxon>
        <taxon>Anthozoa</taxon>
        <taxon>Hexacorallia</taxon>
        <taxon>Scleractinia</taxon>
        <taxon>Caryophylliina</taxon>
        <taxon>Caryophylliidae</taxon>
        <taxon>Desmophyllum</taxon>
    </lineage>
</organism>
<dbReference type="Proteomes" id="UP001163046">
    <property type="component" value="Unassembled WGS sequence"/>
</dbReference>
<feature type="compositionally biased region" description="Polar residues" evidence="1">
    <location>
        <begin position="44"/>
        <end position="56"/>
    </location>
</feature>
<feature type="transmembrane region" description="Helical" evidence="2">
    <location>
        <begin position="6"/>
        <end position="24"/>
    </location>
</feature>
<proteinExistence type="predicted"/>
<reference evidence="3" key="1">
    <citation type="submission" date="2023-01" db="EMBL/GenBank/DDBJ databases">
        <title>Genome assembly of the deep-sea coral Lophelia pertusa.</title>
        <authorList>
            <person name="Herrera S."/>
            <person name="Cordes E."/>
        </authorList>
    </citation>
    <scope>NUCLEOTIDE SEQUENCE</scope>
    <source>
        <strain evidence="3">USNM1676648</strain>
        <tissue evidence="3">Polyp</tissue>
    </source>
</reference>
<dbReference type="EMBL" id="MU826389">
    <property type="protein sequence ID" value="KAJ7376821.1"/>
    <property type="molecule type" value="Genomic_DNA"/>
</dbReference>
<sequence>MAIAVITWVLGVIVNVIGITARSVERRWSVQRRAETPPEPEQQVVYTTNSQLTSPGSPGAMFTGYPPQQAMFAGCQSQQVEMTSPYEDEQHTTLQNS</sequence>